<dbReference type="GO" id="GO:0016787">
    <property type="term" value="F:hydrolase activity"/>
    <property type="evidence" value="ECO:0007669"/>
    <property type="project" value="UniProtKB-KW"/>
</dbReference>
<dbReference type="GO" id="GO:0046872">
    <property type="term" value="F:metal ion binding"/>
    <property type="evidence" value="ECO:0007669"/>
    <property type="project" value="UniProtKB-KW"/>
</dbReference>
<gene>
    <name evidence="8" type="ORF">YASMINEVIRUS_716</name>
</gene>
<evidence type="ECO:0000313" key="8">
    <source>
        <dbReference type="EMBL" id="VBB18253.1"/>
    </source>
</evidence>
<comment type="similarity">
    <text evidence="2">Belongs to the histone deacetylase family.</text>
</comment>
<protein>
    <submittedName>
        <fullName evidence="8">Acetoin utilization deacetylase</fullName>
    </submittedName>
</protein>
<keyword evidence="9" id="KW-1185">Reference proteome</keyword>
<dbReference type="PANTHER" id="PTHR10625">
    <property type="entry name" value="HISTONE DEACETYLASE HDAC1-RELATED"/>
    <property type="match status" value="1"/>
</dbReference>
<comment type="cofactor">
    <cofactor evidence="1">
        <name>Zn(2+)</name>
        <dbReference type="ChEBI" id="CHEBI:29105"/>
    </cofactor>
</comment>
<dbReference type="Gene3D" id="3.40.800.20">
    <property type="entry name" value="Histone deacetylase domain"/>
    <property type="match status" value="1"/>
</dbReference>
<keyword evidence="4" id="KW-0378">Hydrolase</keyword>
<evidence type="ECO:0000259" key="7">
    <source>
        <dbReference type="Pfam" id="PF00850"/>
    </source>
</evidence>
<accession>A0A5K0U9Y8</accession>
<dbReference type="InterPro" id="IPR023801">
    <property type="entry name" value="His_deacetylse_dom"/>
</dbReference>
<proteinExistence type="inferred from homology"/>
<feature type="compositionally biased region" description="Low complexity" evidence="6">
    <location>
        <begin position="10"/>
        <end position="30"/>
    </location>
</feature>
<dbReference type="InterPro" id="IPR037138">
    <property type="entry name" value="His_deacetylse_dom_sf"/>
</dbReference>
<feature type="domain" description="Histone deacetylase" evidence="7">
    <location>
        <begin position="59"/>
        <end position="425"/>
    </location>
</feature>
<dbReference type="GO" id="GO:0040029">
    <property type="term" value="P:epigenetic regulation of gene expression"/>
    <property type="evidence" value="ECO:0007669"/>
    <property type="project" value="TreeGrafter"/>
</dbReference>
<evidence type="ECO:0000256" key="3">
    <source>
        <dbReference type="ARBA" id="ARBA00022723"/>
    </source>
</evidence>
<dbReference type="InterPro" id="IPR023696">
    <property type="entry name" value="Ureohydrolase_dom_sf"/>
</dbReference>
<dbReference type="PRINTS" id="PR01270">
    <property type="entry name" value="HDASUPER"/>
</dbReference>
<evidence type="ECO:0000313" key="9">
    <source>
        <dbReference type="Proteomes" id="UP000594342"/>
    </source>
</evidence>
<evidence type="ECO:0000256" key="4">
    <source>
        <dbReference type="ARBA" id="ARBA00022801"/>
    </source>
</evidence>
<keyword evidence="5" id="KW-0862">Zinc</keyword>
<sequence>MNSDFNPDQSSIGSPTNSSANSSTNSHRSNQNGNSCDNVILVGYSLSSDVKRQTRNRPEERQRKIVNAMKSIPNIVDTIEYNSFNPELYSSLMMVHDPDYVTFLLGAYSSFTEDRKKGLTRDHELIVETFDDCPDGQVNCQNDSSVSNPLTKTAMVGLVPNSFPTIDRSNVIERTQLLQALPVWRRVGFFCTDVENPIFAHTVSDAVKTASDTLILAEHLANSQVYKCAYSVTSNPGHHAGRDFYGGYCFINNAMIATNKFLELNTTSRVFVLDLDYHAGDGTNDIVKHFARTGFGDRLATSSIHMNPAYDYPNYRGFVHENTSNVMNVLFEPRTHASVYLSKLVDVISVITKFKPNYLVLAFGADTYSLDPEVVGVCELQLPDYKTIGELIGTACYISGCKLFITQEGGYNIQDVGEILTNLMSGINSTIQG</sequence>
<dbReference type="InterPro" id="IPR000286">
    <property type="entry name" value="HDACs"/>
</dbReference>
<evidence type="ECO:0000256" key="2">
    <source>
        <dbReference type="ARBA" id="ARBA00005947"/>
    </source>
</evidence>
<keyword evidence="3" id="KW-0479">Metal-binding</keyword>
<evidence type="ECO:0000256" key="5">
    <source>
        <dbReference type="ARBA" id="ARBA00022833"/>
    </source>
</evidence>
<feature type="region of interest" description="Disordered" evidence="6">
    <location>
        <begin position="1"/>
        <end position="35"/>
    </location>
</feature>
<dbReference type="Proteomes" id="UP000594342">
    <property type="component" value="Unassembled WGS sequence"/>
</dbReference>
<name>A0A5K0U9Y8_9VIRU</name>
<dbReference type="SUPFAM" id="SSF52768">
    <property type="entry name" value="Arginase/deacetylase"/>
    <property type="match status" value="1"/>
</dbReference>
<evidence type="ECO:0000256" key="1">
    <source>
        <dbReference type="ARBA" id="ARBA00001947"/>
    </source>
</evidence>
<dbReference type="Pfam" id="PF00850">
    <property type="entry name" value="Hist_deacetyl"/>
    <property type="match status" value="1"/>
</dbReference>
<reference evidence="8 9" key="1">
    <citation type="submission" date="2018-10" db="EMBL/GenBank/DDBJ databases">
        <authorList>
            <consortium name="IHU Genomes"/>
        </authorList>
    </citation>
    <scope>NUCLEOTIDE SEQUENCE [LARGE SCALE GENOMIC DNA]</scope>
    <source>
        <strain evidence="8 9">A1</strain>
    </source>
</reference>
<dbReference type="PANTHER" id="PTHR10625:SF17">
    <property type="entry name" value="HISTONE DEACETYLASE 8"/>
    <property type="match status" value="1"/>
</dbReference>
<evidence type="ECO:0000256" key="6">
    <source>
        <dbReference type="SAM" id="MobiDB-lite"/>
    </source>
</evidence>
<comment type="caution">
    <text evidence="8">The sequence shown here is derived from an EMBL/GenBank/DDBJ whole genome shotgun (WGS) entry which is preliminary data.</text>
</comment>
<dbReference type="GO" id="GO:0004407">
    <property type="term" value="F:histone deacetylase activity"/>
    <property type="evidence" value="ECO:0007669"/>
    <property type="project" value="TreeGrafter"/>
</dbReference>
<organism evidence="8 9">
    <name type="scientific">Yasminevirus sp. GU-2018</name>
    <dbReference type="NCBI Taxonomy" id="2420051"/>
    <lineage>
        <taxon>Viruses</taxon>
        <taxon>Varidnaviria</taxon>
        <taxon>Bamfordvirae</taxon>
        <taxon>Nucleocytoviricota</taxon>
        <taxon>Megaviricetes</taxon>
        <taxon>Imitervirales</taxon>
        <taxon>Mimiviridae</taxon>
        <taxon>Klosneuvirinae</taxon>
        <taxon>Yasminevirus</taxon>
        <taxon>Yasminevirus saudimassiliense</taxon>
    </lineage>
</organism>
<dbReference type="EMBL" id="UPSH01000001">
    <property type="protein sequence ID" value="VBB18253.1"/>
    <property type="molecule type" value="Genomic_DNA"/>
</dbReference>